<protein>
    <recommendedName>
        <fullName evidence="2">Endonuclease/exonuclease/phosphatase domain-containing protein</fullName>
    </recommendedName>
</protein>
<dbReference type="SUPFAM" id="SSF56219">
    <property type="entry name" value="DNase I-like"/>
    <property type="match status" value="1"/>
</dbReference>
<keyword evidence="1" id="KW-0472">Membrane</keyword>
<feature type="domain" description="Endonuclease/exonuclease/phosphatase" evidence="2">
    <location>
        <begin position="123"/>
        <end position="334"/>
    </location>
</feature>
<dbReference type="InterPro" id="IPR005135">
    <property type="entry name" value="Endo/exonuclease/phosphatase"/>
</dbReference>
<evidence type="ECO:0000259" key="2">
    <source>
        <dbReference type="Pfam" id="PF03372"/>
    </source>
</evidence>
<feature type="transmembrane region" description="Helical" evidence="1">
    <location>
        <begin position="41"/>
        <end position="61"/>
    </location>
</feature>
<name>A0A4Q9UZI2_9ACTO</name>
<dbReference type="InterPro" id="IPR036691">
    <property type="entry name" value="Endo/exonu/phosph_ase_sf"/>
</dbReference>
<accession>A0A4Q9UZI2</accession>
<keyword evidence="1" id="KW-1133">Transmembrane helix</keyword>
<evidence type="ECO:0000313" key="3">
    <source>
        <dbReference type="EMBL" id="TBW21091.1"/>
    </source>
</evidence>
<evidence type="ECO:0000313" key="4">
    <source>
        <dbReference type="Proteomes" id="UP000293036"/>
    </source>
</evidence>
<keyword evidence="1" id="KW-0812">Transmembrane</keyword>
<dbReference type="RefSeq" id="WP_131281818.1">
    <property type="nucleotide sequence ID" value="NZ_JBHSLR010000002.1"/>
</dbReference>
<keyword evidence="4" id="KW-1185">Reference proteome</keyword>
<dbReference type="AlphaFoldDB" id="A0A4Q9UZI2"/>
<proteinExistence type="predicted"/>
<comment type="caution">
    <text evidence="3">The sequence shown here is derived from an EMBL/GenBank/DDBJ whole genome shotgun (WGS) entry which is preliminary data.</text>
</comment>
<evidence type="ECO:0000256" key="1">
    <source>
        <dbReference type="SAM" id="Phobius"/>
    </source>
</evidence>
<organism evidence="3 4">
    <name type="scientific">Arcanobacterium bovis</name>
    <dbReference type="NCBI Taxonomy" id="2529275"/>
    <lineage>
        <taxon>Bacteria</taxon>
        <taxon>Bacillati</taxon>
        <taxon>Actinomycetota</taxon>
        <taxon>Actinomycetes</taxon>
        <taxon>Actinomycetales</taxon>
        <taxon>Actinomycetaceae</taxon>
        <taxon>Arcanobacterium</taxon>
    </lineage>
</organism>
<dbReference type="Gene3D" id="3.60.10.10">
    <property type="entry name" value="Endonuclease/exonuclease/phosphatase"/>
    <property type="match status" value="1"/>
</dbReference>
<sequence>MGIILGIASLLCALFAAITVKPDFVPFLPDLALTEPFAQLLAMRGVLAIVFVGLGVLLLLISAILRGFLRRFWLTRISAVVLIIAGLIHAGVVYDRGINNPGHLPKDQGISGAQHGDGSLTVLSYNTLGGATNTDQLADVIVNNGVDVVSLPETSTKRGQELLAELQKHGMKFQIFTTETPKWNPEFSSTILLISESLGKYKKVSLPMQNVPELSIVSAEPASGNGPKMIAAHPIAPTHRNIDLWKREISAVYGLCESQKNYILAGDFNSTVDHQNALGANCADAVAEAGSAGLGTWPANMPALLSAPIDRVLHDGATYRGQKATTVRIGNSDHRGILVRLGQQ</sequence>
<reference evidence="3 4" key="1">
    <citation type="submission" date="2019-02" db="EMBL/GenBank/DDBJ databases">
        <title>Arcanobacterium bovis sp. nov., isolated from the milk of a cow with mastitis.</title>
        <authorList>
            <person name="Sammra O."/>
            <person name="Foster G."/>
            <person name="Hassan A."/>
            <person name="Alssahen M."/>
            <person name="Laemmler C."/>
            <person name="Borowiak M."/>
            <person name="Malorny B."/>
            <person name="Abdulmawjood A."/>
        </authorList>
    </citation>
    <scope>NUCLEOTIDE SEQUENCE [LARGE SCALE GENOMIC DNA]</scope>
    <source>
        <strain evidence="3 4">C605018/01/1</strain>
    </source>
</reference>
<dbReference type="Proteomes" id="UP000293036">
    <property type="component" value="Unassembled WGS sequence"/>
</dbReference>
<dbReference type="Pfam" id="PF03372">
    <property type="entry name" value="Exo_endo_phos"/>
    <property type="match status" value="1"/>
</dbReference>
<dbReference type="OrthoDB" id="2340043at2"/>
<gene>
    <name evidence="3" type="ORF">EZJ44_07240</name>
</gene>
<dbReference type="GO" id="GO:0003824">
    <property type="term" value="F:catalytic activity"/>
    <property type="evidence" value="ECO:0007669"/>
    <property type="project" value="InterPro"/>
</dbReference>
<feature type="transmembrane region" description="Helical" evidence="1">
    <location>
        <begin position="73"/>
        <end position="94"/>
    </location>
</feature>
<dbReference type="EMBL" id="SJDT01000005">
    <property type="protein sequence ID" value="TBW21091.1"/>
    <property type="molecule type" value="Genomic_DNA"/>
</dbReference>